<evidence type="ECO:0000313" key="1">
    <source>
        <dbReference type="EMBL" id="GGZ25074.1"/>
    </source>
</evidence>
<gene>
    <name evidence="1" type="ORF">GCM10010387_18190</name>
</gene>
<dbReference type="AlphaFoldDB" id="A0A918PYE2"/>
<dbReference type="EMBL" id="BMWG01000003">
    <property type="protein sequence ID" value="GGZ25074.1"/>
    <property type="molecule type" value="Genomic_DNA"/>
</dbReference>
<accession>A0A918PYE2</accession>
<protein>
    <submittedName>
        <fullName evidence="1">Uncharacterized protein</fullName>
    </submittedName>
</protein>
<dbReference type="Proteomes" id="UP000630936">
    <property type="component" value="Unassembled WGS sequence"/>
</dbReference>
<reference evidence="1" key="2">
    <citation type="submission" date="2020-09" db="EMBL/GenBank/DDBJ databases">
        <authorList>
            <person name="Sun Q."/>
            <person name="Ohkuma M."/>
        </authorList>
    </citation>
    <scope>NUCLEOTIDE SEQUENCE</scope>
    <source>
        <strain evidence="1">JCM 4988</strain>
    </source>
</reference>
<keyword evidence="2" id="KW-1185">Reference proteome</keyword>
<name>A0A918PYE2_9ACTN</name>
<organism evidence="1 2">
    <name type="scientific">Streptomyces inusitatus</name>
    <dbReference type="NCBI Taxonomy" id="68221"/>
    <lineage>
        <taxon>Bacteria</taxon>
        <taxon>Bacillati</taxon>
        <taxon>Actinomycetota</taxon>
        <taxon>Actinomycetes</taxon>
        <taxon>Kitasatosporales</taxon>
        <taxon>Streptomycetaceae</taxon>
        <taxon>Streptomyces</taxon>
    </lineage>
</organism>
<sequence length="70" mass="7339">MQEMTQGATGATKGPLISHEEYAEPPLSGLGGGGALVRHKYRAPYLCRSLCLVTAVARLLGWAMKPPDGG</sequence>
<comment type="caution">
    <text evidence="1">The sequence shown here is derived from an EMBL/GenBank/DDBJ whole genome shotgun (WGS) entry which is preliminary data.</text>
</comment>
<proteinExistence type="predicted"/>
<reference evidence="1" key="1">
    <citation type="journal article" date="2014" name="Int. J. Syst. Evol. Microbiol.">
        <title>Complete genome sequence of Corynebacterium casei LMG S-19264T (=DSM 44701T), isolated from a smear-ripened cheese.</title>
        <authorList>
            <consortium name="US DOE Joint Genome Institute (JGI-PGF)"/>
            <person name="Walter F."/>
            <person name="Albersmeier A."/>
            <person name="Kalinowski J."/>
            <person name="Ruckert C."/>
        </authorList>
    </citation>
    <scope>NUCLEOTIDE SEQUENCE</scope>
    <source>
        <strain evidence="1">JCM 4988</strain>
    </source>
</reference>
<evidence type="ECO:0000313" key="2">
    <source>
        <dbReference type="Proteomes" id="UP000630936"/>
    </source>
</evidence>